<sequence length="245" mass="26618">MRPVIGVVSAKMFFPNNNLDQYFYVGSGYVDGIARAGGIPLIMPLLGIQDPPFEKMLESLDGLILTGGEDPAPHLYGEEPLQRLGDVEYERDLAELAIIKLALEQKKPMLGICRGMQIMNVACGGTLIQDIPSQVPGAFQHAQKGSRQYGAHKVQLQPGFVADALGTHEVLVNTSHHQAVKDVAPGFRVTGMAADGVIEAIESLDGLHVGLQWHPERMWGHDAQMLKIAEAFVARVSQTMAQKQS</sequence>
<name>A0A3M8DDY5_9BACL</name>
<dbReference type="Proteomes" id="UP000281915">
    <property type="component" value="Unassembled WGS sequence"/>
</dbReference>
<dbReference type="PROSITE" id="PS51273">
    <property type="entry name" value="GATASE_TYPE_1"/>
    <property type="match status" value="1"/>
</dbReference>
<dbReference type="InterPro" id="IPR029062">
    <property type="entry name" value="Class_I_gatase-like"/>
</dbReference>
<dbReference type="PANTHER" id="PTHR43235:SF1">
    <property type="entry name" value="GLUTAMINE AMIDOTRANSFERASE PB2B2.05-RELATED"/>
    <property type="match status" value="1"/>
</dbReference>
<dbReference type="InterPro" id="IPR011697">
    <property type="entry name" value="Peptidase_C26"/>
</dbReference>
<protein>
    <submittedName>
        <fullName evidence="1">Gamma-glutamyl-gamma-aminobutyrate hydrolase family protein</fullName>
    </submittedName>
</protein>
<dbReference type="GO" id="GO:0005829">
    <property type="term" value="C:cytosol"/>
    <property type="evidence" value="ECO:0007669"/>
    <property type="project" value="TreeGrafter"/>
</dbReference>
<organism evidence="1 2">
    <name type="scientific">Brevibacillus panacihumi</name>
    <dbReference type="NCBI Taxonomy" id="497735"/>
    <lineage>
        <taxon>Bacteria</taxon>
        <taxon>Bacillati</taxon>
        <taxon>Bacillota</taxon>
        <taxon>Bacilli</taxon>
        <taxon>Bacillales</taxon>
        <taxon>Paenibacillaceae</taxon>
        <taxon>Brevibacillus</taxon>
    </lineage>
</organism>
<dbReference type="Gene3D" id="3.40.50.880">
    <property type="match status" value="1"/>
</dbReference>
<accession>A0A3M8DDY5</accession>
<dbReference type="RefSeq" id="WP_122911795.1">
    <property type="nucleotide sequence ID" value="NZ_RHHT01000002.1"/>
</dbReference>
<dbReference type="AlphaFoldDB" id="A0A3M8DDY5"/>
<keyword evidence="1" id="KW-0378">Hydrolase</keyword>
<evidence type="ECO:0000313" key="1">
    <source>
        <dbReference type="EMBL" id="RNB86302.1"/>
    </source>
</evidence>
<dbReference type="CDD" id="cd01745">
    <property type="entry name" value="GATase1_2"/>
    <property type="match status" value="1"/>
</dbReference>
<proteinExistence type="predicted"/>
<dbReference type="FunFam" id="3.40.50.880:FF:000030">
    <property type="entry name" value="Gamma-glutamyl-gamma-aminobutyrate hydrolase PuuD"/>
    <property type="match status" value="1"/>
</dbReference>
<comment type="caution">
    <text evidence="1">The sequence shown here is derived from an EMBL/GenBank/DDBJ whole genome shotgun (WGS) entry which is preliminary data.</text>
</comment>
<dbReference type="EMBL" id="RHHT01000002">
    <property type="protein sequence ID" value="RNB86302.1"/>
    <property type="molecule type" value="Genomic_DNA"/>
</dbReference>
<gene>
    <name evidence="1" type="ORF">EDM58_01765</name>
</gene>
<dbReference type="GO" id="GO:0006598">
    <property type="term" value="P:polyamine catabolic process"/>
    <property type="evidence" value="ECO:0007669"/>
    <property type="project" value="TreeGrafter"/>
</dbReference>
<dbReference type="SUPFAM" id="SSF52317">
    <property type="entry name" value="Class I glutamine amidotransferase-like"/>
    <property type="match status" value="1"/>
</dbReference>
<dbReference type="GO" id="GO:0033969">
    <property type="term" value="F:gamma-glutamyl-gamma-aminobutyrate hydrolase activity"/>
    <property type="evidence" value="ECO:0007669"/>
    <property type="project" value="TreeGrafter"/>
</dbReference>
<dbReference type="InterPro" id="IPR044668">
    <property type="entry name" value="PuuD-like"/>
</dbReference>
<reference evidence="1 2" key="1">
    <citation type="submission" date="2018-10" db="EMBL/GenBank/DDBJ databases">
        <title>Phylogenomics of Brevibacillus.</title>
        <authorList>
            <person name="Dunlap C."/>
        </authorList>
    </citation>
    <scope>NUCLEOTIDE SEQUENCE [LARGE SCALE GENOMIC DNA]</scope>
    <source>
        <strain evidence="1 2">JCM 15085</strain>
    </source>
</reference>
<dbReference type="Pfam" id="PF07722">
    <property type="entry name" value="Peptidase_C26"/>
    <property type="match status" value="1"/>
</dbReference>
<evidence type="ECO:0000313" key="2">
    <source>
        <dbReference type="Proteomes" id="UP000281915"/>
    </source>
</evidence>
<dbReference type="PANTHER" id="PTHR43235">
    <property type="entry name" value="GLUTAMINE AMIDOTRANSFERASE PB2B2.05-RELATED"/>
    <property type="match status" value="1"/>
</dbReference>